<reference evidence="3" key="1">
    <citation type="submission" date="2023-07" db="EMBL/GenBank/DDBJ databases">
        <authorList>
            <person name="Stuckert A."/>
        </authorList>
    </citation>
    <scope>NUCLEOTIDE SEQUENCE</scope>
</reference>
<dbReference type="InterPro" id="IPR014756">
    <property type="entry name" value="Ig_E-set"/>
</dbReference>
<name>A0ABN9L8J8_9NEOB</name>
<evidence type="ECO:0000313" key="3">
    <source>
        <dbReference type="EMBL" id="CAJ0934553.1"/>
    </source>
</evidence>
<proteinExistence type="predicted"/>
<feature type="compositionally biased region" description="Basic and acidic residues" evidence="1">
    <location>
        <begin position="35"/>
        <end position="49"/>
    </location>
</feature>
<sequence length="207" mass="22788">MAILTPPKNPGCHRCKRPPPFLRIAESEGPSMTSRPDRSRDRSPDRDVIEGPSLTTFSGTEADACSGDSQGSSESDHSGRRRGSKTVTKVISSENDPPPEPSQQPEETEKVRAYFPETWIWELVALGESGKIDIQHKVPDTITDWNAGAICMGPNGFGLSPSSSLRVFQPFFVDLTLPYSVVRGETFTLKASVFNYLKQCIKICDKI</sequence>
<dbReference type="InterPro" id="IPR001599">
    <property type="entry name" value="Macroglobln_a2"/>
</dbReference>
<comment type="caution">
    <text evidence="3">The sequence shown here is derived from an EMBL/GenBank/DDBJ whole genome shotgun (WGS) entry which is preliminary data.</text>
</comment>
<dbReference type="EMBL" id="CAUEEQ010010570">
    <property type="protein sequence ID" value="CAJ0934553.1"/>
    <property type="molecule type" value="Genomic_DNA"/>
</dbReference>
<organism evidence="3 4">
    <name type="scientific">Ranitomeya imitator</name>
    <name type="common">mimic poison frog</name>
    <dbReference type="NCBI Taxonomy" id="111125"/>
    <lineage>
        <taxon>Eukaryota</taxon>
        <taxon>Metazoa</taxon>
        <taxon>Chordata</taxon>
        <taxon>Craniata</taxon>
        <taxon>Vertebrata</taxon>
        <taxon>Euteleostomi</taxon>
        <taxon>Amphibia</taxon>
        <taxon>Batrachia</taxon>
        <taxon>Anura</taxon>
        <taxon>Neobatrachia</taxon>
        <taxon>Hyloidea</taxon>
        <taxon>Dendrobatidae</taxon>
        <taxon>Dendrobatinae</taxon>
        <taxon>Ranitomeya</taxon>
    </lineage>
</organism>
<dbReference type="Gene3D" id="2.20.130.20">
    <property type="match status" value="1"/>
</dbReference>
<keyword evidence="4" id="KW-1185">Reference proteome</keyword>
<accession>A0ABN9L8J8</accession>
<dbReference type="InterPro" id="IPR013783">
    <property type="entry name" value="Ig-like_fold"/>
</dbReference>
<evidence type="ECO:0000313" key="4">
    <source>
        <dbReference type="Proteomes" id="UP001176940"/>
    </source>
</evidence>
<dbReference type="SMART" id="SM01360">
    <property type="entry name" value="A2M"/>
    <property type="match status" value="1"/>
</dbReference>
<evidence type="ECO:0000256" key="1">
    <source>
        <dbReference type="SAM" id="MobiDB-lite"/>
    </source>
</evidence>
<feature type="region of interest" description="Disordered" evidence="1">
    <location>
        <begin position="1"/>
        <end position="109"/>
    </location>
</feature>
<dbReference type="PANTHER" id="PTHR11412">
    <property type="entry name" value="MACROGLOBULIN / COMPLEMENT"/>
    <property type="match status" value="1"/>
</dbReference>
<dbReference type="PANTHER" id="PTHR11412:SF182">
    <property type="entry name" value="ALPHA-2-MACROGLOBULIN-LIKE PROTEIN 1"/>
    <property type="match status" value="1"/>
</dbReference>
<dbReference type="Pfam" id="PF00207">
    <property type="entry name" value="A2M"/>
    <property type="match status" value="1"/>
</dbReference>
<gene>
    <name evidence="3" type="ORF">RIMI_LOCUS5993785</name>
</gene>
<feature type="domain" description="Alpha-2-macroglobulin" evidence="2">
    <location>
        <begin position="118"/>
        <end position="207"/>
    </location>
</feature>
<dbReference type="Proteomes" id="UP001176940">
    <property type="component" value="Unassembled WGS sequence"/>
</dbReference>
<dbReference type="InterPro" id="IPR050473">
    <property type="entry name" value="A2M/Complement_sys"/>
</dbReference>
<protein>
    <recommendedName>
        <fullName evidence="2">Alpha-2-macroglobulin domain-containing protein</fullName>
    </recommendedName>
</protein>
<dbReference type="Gene3D" id="2.60.40.10">
    <property type="entry name" value="Immunoglobulins"/>
    <property type="match status" value="1"/>
</dbReference>
<dbReference type="SUPFAM" id="SSF81296">
    <property type="entry name" value="E set domains"/>
    <property type="match status" value="1"/>
</dbReference>
<evidence type="ECO:0000259" key="2">
    <source>
        <dbReference type="SMART" id="SM01360"/>
    </source>
</evidence>